<keyword evidence="3" id="KW-1185">Reference proteome</keyword>
<dbReference type="PANTHER" id="PTHR35218:SF9">
    <property type="entry name" value="ENDONUCLEASE_EXONUCLEASE_PHOSPHATASE DOMAIN-CONTAINING PROTEIN"/>
    <property type="match status" value="1"/>
</dbReference>
<dbReference type="Proteomes" id="UP000823388">
    <property type="component" value="Chromosome 6N"/>
</dbReference>
<feature type="non-terminal residue" evidence="2">
    <location>
        <position position="1"/>
    </location>
</feature>
<proteinExistence type="predicted"/>
<evidence type="ECO:0000313" key="3">
    <source>
        <dbReference type="Proteomes" id="UP000823388"/>
    </source>
</evidence>
<accession>A0A8T0QZD6</accession>
<comment type="caution">
    <text evidence="2">The sequence shown here is derived from an EMBL/GenBank/DDBJ whole genome shotgun (WGS) entry which is preliminary data.</text>
</comment>
<dbReference type="Gene3D" id="3.60.10.10">
    <property type="entry name" value="Endonuclease/exonuclease/phosphatase"/>
    <property type="match status" value="1"/>
</dbReference>
<dbReference type="GO" id="GO:0003824">
    <property type="term" value="F:catalytic activity"/>
    <property type="evidence" value="ECO:0007669"/>
    <property type="project" value="InterPro"/>
</dbReference>
<gene>
    <name evidence="2" type="ORF">PVAP13_6NG108903</name>
</gene>
<protein>
    <recommendedName>
        <fullName evidence="1">Endonuclease/exonuclease/phosphatase domain-containing protein</fullName>
    </recommendedName>
</protein>
<dbReference type="EMBL" id="CM029048">
    <property type="protein sequence ID" value="KAG2578410.1"/>
    <property type="molecule type" value="Genomic_DNA"/>
</dbReference>
<dbReference type="Pfam" id="PF03372">
    <property type="entry name" value="Exo_endo_phos"/>
    <property type="match status" value="1"/>
</dbReference>
<evidence type="ECO:0000259" key="1">
    <source>
        <dbReference type="Pfam" id="PF03372"/>
    </source>
</evidence>
<dbReference type="PANTHER" id="PTHR35218">
    <property type="entry name" value="RNASE H DOMAIN-CONTAINING PROTEIN"/>
    <property type="match status" value="1"/>
</dbReference>
<organism evidence="2 3">
    <name type="scientific">Panicum virgatum</name>
    <name type="common">Blackwell switchgrass</name>
    <dbReference type="NCBI Taxonomy" id="38727"/>
    <lineage>
        <taxon>Eukaryota</taxon>
        <taxon>Viridiplantae</taxon>
        <taxon>Streptophyta</taxon>
        <taxon>Embryophyta</taxon>
        <taxon>Tracheophyta</taxon>
        <taxon>Spermatophyta</taxon>
        <taxon>Magnoliopsida</taxon>
        <taxon>Liliopsida</taxon>
        <taxon>Poales</taxon>
        <taxon>Poaceae</taxon>
        <taxon>PACMAD clade</taxon>
        <taxon>Panicoideae</taxon>
        <taxon>Panicodae</taxon>
        <taxon>Paniceae</taxon>
        <taxon>Panicinae</taxon>
        <taxon>Panicum</taxon>
        <taxon>Panicum sect. Hiantes</taxon>
    </lineage>
</organism>
<dbReference type="InterPro" id="IPR005135">
    <property type="entry name" value="Endo/exonuclease/phosphatase"/>
</dbReference>
<reference evidence="2" key="1">
    <citation type="submission" date="2020-05" db="EMBL/GenBank/DDBJ databases">
        <title>WGS assembly of Panicum virgatum.</title>
        <authorList>
            <person name="Lovell J.T."/>
            <person name="Jenkins J."/>
            <person name="Shu S."/>
            <person name="Juenger T.E."/>
            <person name="Schmutz J."/>
        </authorList>
    </citation>
    <scope>NUCLEOTIDE SEQUENCE</scope>
    <source>
        <strain evidence="2">AP13</strain>
    </source>
</reference>
<dbReference type="AlphaFoldDB" id="A0A8T0QZD6"/>
<name>A0A8T0QZD6_PANVG</name>
<dbReference type="InterPro" id="IPR036691">
    <property type="entry name" value="Endo/exonu/phosph_ase_sf"/>
</dbReference>
<evidence type="ECO:0000313" key="2">
    <source>
        <dbReference type="EMBL" id="KAG2578410.1"/>
    </source>
</evidence>
<sequence>NILIWNVRGLNSRARRSVVKTLVAQERFTLVALQETKLDSCTDALILEMLGMGFDYFYVPATNTCGGILLAWHRDHWSASNPILHDTSLTALIHCKNLDAQWLFTAVYGPQGECEKLQFLEHLRQIRGGCSGSWLLCGDFNLIYKAEDKNNAILNRRMMGPFRRFIDDVDIQELHLNGRRFTWSNERANPTLEKLDRVVVFAREVWHMVLSKCNLQSLTPSLQNSELIPWWLRSRKLMGKALRKSFDSLVILVAWTLWKERNQRVFQRANLSAPELCNFIMDGIRVWGYAG</sequence>
<feature type="non-terminal residue" evidence="2">
    <location>
        <position position="291"/>
    </location>
</feature>
<feature type="domain" description="Endonuclease/exonuclease/phosphatase" evidence="1">
    <location>
        <begin position="5"/>
        <end position="200"/>
    </location>
</feature>
<dbReference type="SUPFAM" id="SSF56219">
    <property type="entry name" value="DNase I-like"/>
    <property type="match status" value="1"/>
</dbReference>